<evidence type="ECO:0000313" key="8">
    <source>
        <dbReference type="Proteomes" id="UP001084197"/>
    </source>
</evidence>
<dbReference type="Pfam" id="PF03788">
    <property type="entry name" value="LrgA"/>
    <property type="match status" value="1"/>
</dbReference>
<proteinExistence type="predicted"/>
<evidence type="ECO:0000256" key="6">
    <source>
        <dbReference type="SAM" id="Phobius"/>
    </source>
</evidence>
<name>A0A9J6RF56_9BACI</name>
<dbReference type="Proteomes" id="UP001084197">
    <property type="component" value="Unassembled WGS sequence"/>
</dbReference>
<dbReference type="GO" id="GO:0005886">
    <property type="term" value="C:plasma membrane"/>
    <property type="evidence" value="ECO:0007669"/>
    <property type="project" value="UniProtKB-SubCell"/>
</dbReference>
<feature type="transmembrane region" description="Helical" evidence="6">
    <location>
        <begin position="92"/>
        <end position="110"/>
    </location>
</feature>
<sequence length="119" mass="13364">MKIFTVFLQVVFIHVFLFLAMGLRYIFSIPLPTTIIGLFLLFFALCFGVVKLEWVEKGANWLMAELLLFFIPSAVGIVNYEEIASWQGINAILVIGLGTFIVMGSTAWIVERFKGADPV</sequence>
<evidence type="ECO:0000256" key="4">
    <source>
        <dbReference type="ARBA" id="ARBA00022989"/>
    </source>
</evidence>
<protein>
    <submittedName>
        <fullName evidence="7">CidA/LrgA family protein</fullName>
    </submittedName>
</protein>
<feature type="transmembrane region" description="Helical" evidence="6">
    <location>
        <begin position="6"/>
        <end position="27"/>
    </location>
</feature>
<reference evidence="7" key="1">
    <citation type="submission" date="2022-11" db="EMBL/GenBank/DDBJ databases">
        <title>WGS of Natronobacillus azotifigens 24KS-1, an anaerobic diazotrophic haloalkaliphile from soda-rich habitats.</title>
        <authorList>
            <person name="Sorokin D.Y."/>
            <person name="Merkel A.Y."/>
        </authorList>
    </citation>
    <scope>NUCLEOTIDE SEQUENCE</scope>
    <source>
        <strain evidence="7">24KS-1</strain>
    </source>
</reference>
<dbReference type="RefSeq" id="WP_268780574.1">
    <property type="nucleotide sequence ID" value="NZ_JAPRAT010000022.1"/>
</dbReference>
<dbReference type="AlphaFoldDB" id="A0A9J6RF56"/>
<feature type="transmembrane region" description="Helical" evidence="6">
    <location>
        <begin position="61"/>
        <end position="80"/>
    </location>
</feature>
<evidence type="ECO:0000256" key="2">
    <source>
        <dbReference type="ARBA" id="ARBA00022475"/>
    </source>
</evidence>
<dbReference type="PANTHER" id="PTHR33931">
    <property type="entry name" value="HOLIN-LIKE PROTEIN CIDA-RELATED"/>
    <property type="match status" value="1"/>
</dbReference>
<evidence type="ECO:0000256" key="3">
    <source>
        <dbReference type="ARBA" id="ARBA00022692"/>
    </source>
</evidence>
<organism evidence="7 8">
    <name type="scientific">Natronobacillus azotifigens</name>
    <dbReference type="NCBI Taxonomy" id="472978"/>
    <lineage>
        <taxon>Bacteria</taxon>
        <taxon>Bacillati</taxon>
        <taxon>Bacillota</taxon>
        <taxon>Bacilli</taxon>
        <taxon>Bacillales</taxon>
        <taxon>Bacillaceae</taxon>
        <taxon>Natronobacillus</taxon>
    </lineage>
</organism>
<dbReference type="InterPro" id="IPR005538">
    <property type="entry name" value="LrgA/CidA"/>
</dbReference>
<comment type="subcellular location">
    <subcellularLocation>
        <location evidence="1">Cell membrane</location>
        <topology evidence="1">Multi-pass membrane protein</topology>
    </subcellularLocation>
</comment>
<keyword evidence="2" id="KW-1003">Cell membrane</keyword>
<feature type="transmembrane region" description="Helical" evidence="6">
    <location>
        <begin position="34"/>
        <end position="55"/>
    </location>
</feature>
<comment type="caution">
    <text evidence="7">The sequence shown here is derived from an EMBL/GenBank/DDBJ whole genome shotgun (WGS) entry which is preliminary data.</text>
</comment>
<evidence type="ECO:0000256" key="1">
    <source>
        <dbReference type="ARBA" id="ARBA00004651"/>
    </source>
</evidence>
<keyword evidence="4 6" id="KW-1133">Transmembrane helix</keyword>
<evidence type="ECO:0000256" key="5">
    <source>
        <dbReference type="ARBA" id="ARBA00023136"/>
    </source>
</evidence>
<dbReference type="PANTHER" id="PTHR33931:SF2">
    <property type="entry name" value="HOLIN-LIKE PROTEIN CIDA"/>
    <property type="match status" value="1"/>
</dbReference>
<keyword evidence="8" id="KW-1185">Reference proteome</keyword>
<gene>
    <name evidence="7" type="ORF">OWO01_11305</name>
</gene>
<dbReference type="EMBL" id="JAPRAT010000022">
    <property type="protein sequence ID" value="MCZ0703809.1"/>
    <property type="molecule type" value="Genomic_DNA"/>
</dbReference>
<evidence type="ECO:0000313" key="7">
    <source>
        <dbReference type="EMBL" id="MCZ0703809.1"/>
    </source>
</evidence>
<accession>A0A9J6RF56</accession>
<keyword evidence="3 6" id="KW-0812">Transmembrane</keyword>
<keyword evidence="5 6" id="KW-0472">Membrane</keyword>